<evidence type="ECO:0000256" key="1">
    <source>
        <dbReference type="ARBA" id="ARBA00000971"/>
    </source>
</evidence>
<dbReference type="PROSITE" id="PS50198">
    <property type="entry name" value="PPIC_PPIASE_2"/>
    <property type="match status" value="1"/>
</dbReference>
<dbReference type="EC" id="5.2.1.8" evidence="2"/>
<dbReference type="InterPro" id="IPR027304">
    <property type="entry name" value="Trigger_fact/SurA_dom_sf"/>
</dbReference>
<dbReference type="GO" id="GO:0003755">
    <property type="term" value="F:peptidyl-prolyl cis-trans isomerase activity"/>
    <property type="evidence" value="ECO:0007669"/>
    <property type="project" value="UniProtKB-KW"/>
</dbReference>
<evidence type="ECO:0000259" key="7">
    <source>
        <dbReference type="PROSITE" id="PS50198"/>
    </source>
</evidence>
<dbReference type="InterPro" id="IPR050245">
    <property type="entry name" value="PrsA_foldase"/>
</dbReference>
<dbReference type="Proteomes" id="UP000199300">
    <property type="component" value="Unassembled WGS sequence"/>
</dbReference>
<keyword evidence="9" id="KW-1185">Reference proteome</keyword>
<evidence type="ECO:0000256" key="3">
    <source>
        <dbReference type="ARBA" id="ARBA00022729"/>
    </source>
</evidence>
<comment type="catalytic activity">
    <reaction evidence="1">
        <text>[protein]-peptidylproline (omega=180) = [protein]-peptidylproline (omega=0)</text>
        <dbReference type="Rhea" id="RHEA:16237"/>
        <dbReference type="Rhea" id="RHEA-COMP:10747"/>
        <dbReference type="Rhea" id="RHEA-COMP:10748"/>
        <dbReference type="ChEBI" id="CHEBI:83833"/>
        <dbReference type="ChEBI" id="CHEBI:83834"/>
        <dbReference type="EC" id="5.2.1.8"/>
    </reaction>
</comment>
<organism evidence="8 9">
    <name type="scientific">Amphibacillus marinus</name>
    <dbReference type="NCBI Taxonomy" id="872970"/>
    <lineage>
        <taxon>Bacteria</taxon>
        <taxon>Bacillati</taxon>
        <taxon>Bacillota</taxon>
        <taxon>Bacilli</taxon>
        <taxon>Bacillales</taxon>
        <taxon>Bacillaceae</taxon>
        <taxon>Amphibacillus</taxon>
    </lineage>
</organism>
<keyword evidence="4 6" id="KW-0697">Rotamase</keyword>
<gene>
    <name evidence="8" type="ORF">SAMN04488134_11710</name>
</gene>
<evidence type="ECO:0000313" key="9">
    <source>
        <dbReference type="Proteomes" id="UP000199300"/>
    </source>
</evidence>
<dbReference type="InterPro" id="IPR046357">
    <property type="entry name" value="PPIase_dom_sf"/>
</dbReference>
<evidence type="ECO:0000256" key="6">
    <source>
        <dbReference type="PROSITE-ProRule" id="PRU00278"/>
    </source>
</evidence>
<keyword evidence="3" id="KW-0732">Signal</keyword>
<evidence type="ECO:0000256" key="2">
    <source>
        <dbReference type="ARBA" id="ARBA00013194"/>
    </source>
</evidence>
<dbReference type="RefSeq" id="WP_245751713.1">
    <property type="nucleotide sequence ID" value="NZ_FODJ01000017.1"/>
</dbReference>
<evidence type="ECO:0000256" key="5">
    <source>
        <dbReference type="ARBA" id="ARBA00023235"/>
    </source>
</evidence>
<reference evidence="8 9" key="1">
    <citation type="submission" date="2016-10" db="EMBL/GenBank/DDBJ databases">
        <authorList>
            <person name="de Groot N.N."/>
        </authorList>
    </citation>
    <scope>NUCLEOTIDE SEQUENCE [LARGE SCALE GENOMIC DNA]</scope>
    <source>
        <strain evidence="8 9">CGMCC 1.10434</strain>
    </source>
</reference>
<dbReference type="EMBL" id="FODJ01000017">
    <property type="protein sequence ID" value="SEO91271.1"/>
    <property type="molecule type" value="Genomic_DNA"/>
</dbReference>
<evidence type="ECO:0000256" key="4">
    <source>
        <dbReference type="ARBA" id="ARBA00023110"/>
    </source>
</evidence>
<feature type="domain" description="PpiC" evidence="7">
    <location>
        <begin position="163"/>
        <end position="255"/>
    </location>
</feature>
<dbReference type="STRING" id="872970.SAMN04488134_11710"/>
<name>A0A1H8TKB7_9BACI</name>
<dbReference type="PANTHER" id="PTHR47245:SF1">
    <property type="entry name" value="FOLDASE PROTEIN PRSA"/>
    <property type="match status" value="1"/>
</dbReference>
<dbReference type="InterPro" id="IPR023058">
    <property type="entry name" value="PPIase_PpiC_CS"/>
</dbReference>
<dbReference type="InterPro" id="IPR000297">
    <property type="entry name" value="PPIase_PpiC"/>
</dbReference>
<dbReference type="Gene3D" id="3.10.50.40">
    <property type="match status" value="1"/>
</dbReference>
<dbReference type="SUPFAM" id="SSF54534">
    <property type="entry name" value="FKBP-like"/>
    <property type="match status" value="1"/>
</dbReference>
<protein>
    <recommendedName>
        <fullName evidence="2">peptidylprolyl isomerase</fullName>
        <ecNumber evidence="2">5.2.1.8</ecNumber>
    </recommendedName>
</protein>
<dbReference type="PROSITE" id="PS01096">
    <property type="entry name" value="PPIC_PPIASE_1"/>
    <property type="match status" value="1"/>
</dbReference>
<accession>A0A1H8TKB7</accession>
<sequence length="299" mass="34439">MNIKKFLLVFILALMLTNVVTLFLLNRANNNQADYESIEEIDVNSPVAVINGEEIFYNEWMQYLEVRYGELGLEELIDRQVVSQLAEQEGLSVQPGVIDYELAMLATLAGQLPEQKVEQIEANWRRDIEHQILTDMLLSSDISITDEEVGAYYDRYQSEYEFSQRIELSHIVVDDQATADRVYGELENGAAFSALAREYTIDEDSSDHGGYLGFFTSTSSFLPEGYFDRALDLDEFSYTEPFSTYQGYVIVYLHRELPSIQLGFNELETYIRVKLAMEQVGDRASVKPLWQELNVDWIY</sequence>
<dbReference type="PANTHER" id="PTHR47245">
    <property type="entry name" value="PEPTIDYLPROLYL ISOMERASE"/>
    <property type="match status" value="1"/>
</dbReference>
<proteinExistence type="predicted"/>
<evidence type="ECO:0000313" key="8">
    <source>
        <dbReference type="EMBL" id="SEO91271.1"/>
    </source>
</evidence>
<keyword evidence="5 6" id="KW-0413">Isomerase</keyword>
<dbReference type="SUPFAM" id="SSF109998">
    <property type="entry name" value="Triger factor/SurA peptide-binding domain-like"/>
    <property type="match status" value="1"/>
</dbReference>
<dbReference type="Pfam" id="PF13145">
    <property type="entry name" value="Rotamase_2"/>
    <property type="match status" value="1"/>
</dbReference>
<dbReference type="Gene3D" id="1.10.4030.10">
    <property type="entry name" value="Porin chaperone SurA, peptide-binding domain"/>
    <property type="match status" value="1"/>
</dbReference>
<dbReference type="AlphaFoldDB" id="A0A1H8TKB7"/>